<dbReference type="Gene3D" id="3.20.20.70">
    <property type="entry name" value="Aldolase class I"/>
    <property type="match status" value="1"/>
</dbReference>
<dbReference type="GO" id="GO:0046872">
    <property type="term" value="F:metal ion binding"/>
    <property type="evidence" value="ECO:0007669"/>
    <property type="project" value="UniProtKB-UniRule"/>
</dbReference>
<keyword evidence="10" id="KW-0963">Cytoplasm</keyword>
<comment type="similarity">
    <text evidence="2">Belongs to the anaerobic coproporphyrinogen-III oxidase family. HemW subfamily.</text>
</comment>
<keyword evidence="13" id="KW-1185">Reference proteome</keyword>
<evidence type="ECO:0000313" key="12">
    <source>
        <dbReference type="EMBL" id="RIY33027.1"/>
    </source>
</evidence>
<keyword evidence="10" id="KW-0004">4Fe-4S</keyword>
<gene>
    <name evidence="12" type="ORF">CJP74_02960</name>
</gene>
<dbReference type="Proteomes" id="UP000266258">
    <property type="component" value="Unassembled WGS sequence"/>
</dbReference>
<keyword evidence="8 10" id="KW-0411">Iron-sulfur</keyword>
<dbReference type="AlphaFoldDB" id="A0A3A1YA84"/>
<evidence type="ECO:0000313" key="13">
    <source>
        <dbReference type="Proteomes" id="UP000266258"/>
    </source>
</evidence>
<evidence type="ECO:0000259" key="11">
    <source>
        <dbReference type="PROSITE" id="PS51918"/>
    </source>
</evidence>
<comment type="subcellular location">
    <subcellularLocation>
        <location evidence="10">Cytoplasm</location>
    </subcellularLocation>
</comment>
<proteinExistence type="inferred from homology"/>
<evidence type="ECO:0000256" key="2">
    <source>
        <dbReference type="ARBA" id="ARBA00006100"/>
    </source>
</evidence>
<dbReference type="GO" id="GO:0006779">
    <property type="term" value="P:porphyrin-containing compound biosynthetic process"/>
    <property type="evidence" value="ECO:0007669"/>
    <property type="project" value="InterPro"/>
</dbReference>
<dbReference type="NCBIfam" id="TIGR00539">
    <property type="entry name" value="hemN_rel"/>
    <property type="match status" value="1"/>
</dbReference>
<evidence type="ECO:0000256" key="3">
    <source>
        <dbReference type="ARBA" id="ARBA00017228"/>
    </source>
</evidence>
<dbReference type="InterPro" id="IPR010723">
    <property type="entry name" value="HemN_C"/>
</dbReference>
<reference evidence="12 13" key="1">
    <citation type="submission" date="2017-08" db="EMBL/GenBank/DDBJ databases">
        <title>Reclassification of Bisgaard taxon 37 and 44.</title>
        <authorList>
            <person name="Christensen H."/>
        </authorList>
    </citation>
    <scope>NUCLEOTIDE SEQUENCE [LARGE SCALE GENOMIC DNA]</scope>
    <source>
        <strain evidence="12 13">B96_4</strain>
    </source>
</reference>
<dbReference type="EMBL" id="NRJH01000023">
    <property type="protein sequence ID" value="RIY33027.1"/>
    <property type="molecule type" value="Genomic_DNA"/>
</dbReference>
<dbReference type="SFLD" id="SFLDF00288">
    <property type="entry name" value="HemN-like__clustered_with_nucl"/>
    <property type="match status" value="1"/>
</dbReference>
<dbReference type="InterPro" id="IPR034505">
    <property type="entry name" value="Coproporphyrinogen-III_oxidase"/>
</dbReference>
<dbReference type="GO" id="GO:0005737">
    <property type="term" value="C:cytoplasm"/>
    <property type="evidence" value="ECO:0007669"/>
    <property type="project" value="UniProtKB-SubCell"/>
</dbReference>
<dbReference type="InterPro" id="IPR058240">
    <property type="entry name" value="rSAM_sf"/>
</dbReference>
<dbReference type="OrthoDB" id="9808022at2"/>
<dbReference type="PANTHER" id="PTHR13932">
    <property type="entry name" value="COPROPORPHYRINIGEN III OXIDASE"/>
    <property type="match status" value="1"/>
</dbReference>
<dbReference type="InterPro" id="IPR013785">
    <property type="entry name" value="Aldolase_TIM"/>
</dbReference>
<comment type="caution">
    <text evidence="12">The sequence shown here is derived from an EMBL/GenBank/DDBJ whole genome shotgun (WGS) entry which is preliminary data.</text>
</comment>
<dbReference type="InterPro" id="IPR007197">
    <property type="entry name" value="rSAM"/>
</dbReference>
<dbReference type="SMART" id="SM00729">
    <property type="entry name" value="Elp3"/>
    <property type="match status" value="1"/>
</dbReference>
<evidence type="ECO:0000256" key="10">
    <source>
        <dbReference type="RuleBase" id="RU364116"/>
    </source>
</evidence>
<dbReference type="PROSITE" id="PS51918">
    <property type="entry name" value="RADICAL_SAM"/>
    <property type="match status" value="1"/>
</dbReference>
<evidence type="ECO:0000256" key="7">
    <source>
        <dbReference type="ARBA" id="ARBA00023004"/>
    </source>
</evidence>
<dbReference type="GO" id="GO:0004109">
    <property type="term" value="F:coproporphyrinogen oxidase activity"/>
    <property type="evidence" value="ECO:0007669"/>
    <property type="project" value="InterPro"/>
</dbReference>
<comment type="cofactor">
    <cofactor evidence="1">
        <name>[4Fe-4S] cluster</name>
        <dbReference type="ChEBI" id="CHEBI:49883"/>
    </cofactor>
</comment>
<dbReference type="InterPro" id="IPR006638">
    <property type="entry name" value="Elp3/MiaA/NifB-like_rSAM"/>
</dbReference>
<dbReference type="CDD" id="cd01335">
    <property type="entry name" value="Radical_SAM"/>
    <property type="match status" value="1"/>
</dbReference>
<dbReference type="SFLD" id="SFLDG01065">
    <property type="entry name" value="anaerobic_coproporphyrinogen-I"/>
    <property type="match status" value="1"/>
</dbReference>
<dbReference type="Pfam" id="PF04055">
    <property type="entry name" value="Radical_SAM"/>
    <property type="match status" value="1"/>
</dbReference>
<keyword evidence="4 10" id="KW-0349">Heme</keyword>
<dbReference type="PANTHER" id="PTHR13932:SF5">
    <property type="entry name" value="RADICAL S-ADENOSYL METHIONINE DOMAIN-CONTAINING PROTEIN 1, MITOCHONDRIAL"/>
    <property type="match status" value="1"/>
</dbReference>
<evidence type="ECO:0000256" key="8">
    <source>
        <dbReference type="ARBA" id="ARBA00023014"/>
    </source>
</evidence>
<dbReference type="SFLD" id="SFLDS00029">
    <property type="entry name" value="Radical_SAM"/>
    <property type="match status" value="1"/>
</dbReference>
<dbReference type="SFLD" id="SFLDF00562">
    <property type="entry name" value="HemN-like__clustered_with_heat"/>
    <property type="match status" value="1"/>
</dbReference>
<evidence type="ECO:0000256" key="5">
    <source>
        <dbReference type="ARBA" id="ARBA00022691"/>
    </source>
</evidence>
<comment type="function">
    <text evidence="10">Probably acts as a heme chaperone, transferring heme to an unknown acceptor. Binds one molecule of heme per monomer, possibly covalently. Binds 1 [4Fe-4S] cluster. The cluster is coordinated with 3 cysteines and an exchangeable S-adenosyl-L-methionine.</text>
</comment>
<name>A0A3A1YA84_9GAMM</name>
<keyword evidence="9 10" id="KW-0143">Chaperone</keyword>
<dbReference type="Pfam" id="PF06969">
    <property type="entry name" value="HemN_C"/>
    <property type="match status" value="1"/>
</dbReference>
<keyword evidence="5 10" id="KW-0949">S-adenosyl-L-methionine</keyword>
<sequence length="391" mass="43777">MTSLPPLSLYIHIPWCVQKCPYCDFNSHGIKAKSIDSKGYSPEQELIPEDDYVKHLLLDLQADLKYVQGREISSIFIGGGTPSILTPQAISKILQGVQEYVPLKQNCEITMEANPGTVDQEKFNGFVAAGVNRLSIGIQSFNPEHLKVLGRIHDPEQAKNAVQAAFKAGFKRVNVDLMFGLPEQSITQALSDLEQAIALNPTHLSWYQLTIEPHTLFASRPPTLPESDYIWEIEVAGKKLLQQAGFNQYEVSAYAKANNQCEHNLHYWQFHDYLGIGCGAAGKITNISGIIRTMKTKHPAGYLKGNYLNSVEKVKHEHYLFEYFLNRFRLFTPVSKQEFTLSTGLPSAVAEQALAKHLANGNIRDLGQAWELTPQGHNFLNSILEDLIPED</sequence>
<protein>
    <recommendedName>
        <fullName evidence="3 10">Heme chaperone HemW</fullName>
    </recommendedName>
</protein>
<organism evidence="12 13">
    <name type="scientific">Psittacicella melopsittaci</name>
    <dbReference type="NCBI Taxonomy" id="2028576"/>
    <lineage>
        <taxon>Bacteria</taxon>
        <taxon>Pseudomonadati</taxon>
        <taxon>Pseudomonadota</taxon>
        <taxon>Gammaproteobacteria</taxon>
        <taxon>Pasteurellales</taxon>
        <taxon>Psittacicellaceae</taxon>
        <taxon>Psittacicella</taxon>
    </lineage>
</organism>
<keyword evidence="6 10" id="KW-0479">Metal-binding</keyword>
<evidence type="ECO:0000256" key="6">
    <source>
        <dbReference type="ARBA" id="ARBA00022723"/>
    </source>
</evidence>
<feature type="domain" description="Radical SAM core" evidence="11">
    <location>
        <begin position="1"/>
        <end position="250"/>
    </location>
</feature>
<evidence type="ECO:0000256" key="9">
    <source>
        <dbReference type="ARBA" id="ARBA00023186"/>
    </source>
</evidence>
<dbReference type="SUPFAM" id="SSF102114">
    <property type="entry name" value="Radical SAM enzymes"/>
    <property type="match status" value="1"/>
</dbReference>
<dbReference type="GO" id="GO:0051539">
    <property type="term" value="F:4 iron, 4 sulfur cluster binding"/>
    <property type="evidence" value="ECO:0007669"/>
    <property type="project" value="UniProtKB-UniRule"/>
</dbReference>
<keyword evidence="7 10" id="KW-0408">Iron</keyword>
<accession>A0A3A1YA84</accession>
<evidence type="ECO:0000256" key="4">
    <source>
        <dbReference type="ARBA" id="ARBA00022617"/>
    </source>
</evidence>
<dbReference type="InterPro" id="IPR004559">
    <property type="entry name" value="HemW-like"/>
</dbReference>
<evidence type="ECO:0000256" key="1">
    <source>
        <dbReference type="ARBA" id="ARBA00001966"/>
    </source>
</evidence>